<feature type="compositionally biased region" description="Polar residues" evidence="4">
    <location>
        <begin position="344"/>
        <end position="355"/>
    </location>
</feature>
<feature type="compositionally biased region" description="Low complexity" evidence="4">
    <location>
        <begin position="51"/>
        <end position="68"/>
    </location>
</feature>
<accession>A0A166EM66</accession>
<dbReference type="InterPro" id="IPR000048">
    <property type="entry name" value="IQ_motif_EF-hand-BS"/>
</dbReference>
<proteinExistence type="inferred from homology"/>
<dbReference type="CDD" id="cd23767">
    <property type="entry name" value="IQCD"/>
    <property type="match status" value="1"/>
</dbReference>
<dbReference type="GO" id="GO:0005516">
    <property type="term" value="F:calmodulin binding"/>
    <property type="evidence" value="ECO:0007669"/>
    <property type="project" value="UniProtKB-KW"/>
</dbReference>
<protein>
    <submittedName>
        <fullName evidence="5">Uncharacterized protein</fullName>
    </submittedName>
</protein>
<dbReference type="PROSITE" id="PS50096">
    <property type="entry name" value="IQ"/>
    <property type="match status" value="3"/>
</dbReference>
<keyword evidence="1" id="KW-0112">Calmodulin-binding</keyword>
<evidence type="ECO:0000313" key="5">
    <source>
        <dbReference type="EMBL" id="WOG89332.1"/>
    </source>
</evidence>
<name>A0A166EM66_DAUCS</name>
<evidence type="ECO:0000256" key="4">
    <source>
        <dbReference type="SAM" id="MobiDB-lite"/>
    </source>
</evidence>
<sequence>MGRATRWLRGLFGMKKEKANADSSNLSDKKDKKRQSFAVILEDSGFVDQTAAKNHASNSTSSKSYTSESGKEQNKHAIAVAAATAAAADAAVAAAHAAMTVVRLTSQGRGAVSPSGREICAAIKIQAVFRGFLSRKALRALKGLVKLQALVRGYLVRKRAAATLYSMQALIRAQASIRSQRARRSFKHEQHCQPVTRRRKSAERVEDRNEFHSKTLSASFDNKYTAFEESPKNVEIDTFKPKSTPRRFPTSSPESGEDPYFQSSSSPAPCALPARVYIPDHRHVQEYDWSFMSDEYKASTAHSTPRFANSAYSKIPATPPKSLYGDSFFRPYSNHPSYMANTQSFKAKVRSQSAPKQRPELGQKKKMSLSEIMASRSSFSGVKMQR</sequence>
<dbReference type="Pfam" id="PF00612">
    <property type="entry name" value="IQ"/>
    <property type="match status" value="2"/>
</dbReference>
<dbReference type="Gene3D" id="1.20.5.190">
    <property type="match status" value="1"/>
</dbReference>
<feature type="region of interest" description="Disordered" evidence="4">
    <location>
        <begin position="344"/>
        <end position="386"/>
    </location>
</feature>
<dbReference type="Pfam" id="PF13178">
    <property type="entry name" value="DUF4005"/>
    <property type="match status" value="1"/>
</dbReference>
<dbReference type="SMART" id="SM00015">
    <property type="entry name" value="IQ"/>
    <property type="match status" value="3"/>
</dbReference>
<dbReference type="OMA" id="MRSEFHS"/>
<evidence type="ECO:0000256" key="2">
    <source>
        <dbReference type="ARBA" id="ARBA00024341"/>
    </source>
</evidence>
<dbReference type="KEGG" id="dcr:108206589"/>
<dbReference type="EMBL" id="CP093344">
    <property type="protein sequence ID" value="WOG89332.1"/>
    <property type="molecule type" value="Genomic_DNA"/>
</dbReference>
<reference evidence="5" key="2">
    <citation type="submission" date="2022-03" db="EMBL/GenBank/DDBJ databases">
        <title>Draft title - Genomic analysis of global carrot germplasm unveils the trajectory of domestication and the origin of high carotenoid orange carrot.</title>
        <authorList>
            <person name="Iorizzo M."/>
            <person name="Ellison S."/>
            <person name="Senalik D."/>
            <person name="Macko-Podgorni A."/>
            <person name="Grzebelus D."/>
            <person name="Bostan H."/>
            <person name="Rolling W."/>
            <person name="Curaba J."/>
            <person name="Simon P."/>
        </authorList>
    </citation>
    <scope>NUCLEOTIDE SEQUENCE</scope>
    <source>
        <tissue evidence="5">Leaf</tissue>
    </source>
</reference>
<evidence type="ECO:0000313" key="6">
    <source>
        <dbReference type="Proteomes" id="UP000077755"/>
    </source>
</evidence>
<evidence type="ECO:0000256" key="3">
    <source>
        <dbReference type="ARBA" id="ARBA00024378"/>
    </source>
</evidence>
<dbReference type="OrthoDB" id="1704267at2759"/>
<dbReference type="PANTHER" id="PTHR32295:SF10">
    <property type="entry name" value="PROTEIN IQ-DOMAIN 25"/>
    <property type="match status" value="1"/>
</dbReference>
<dbReference type="InterPro" id="IPR025064">
    <property type="entry name" value="DUF4005"/>
</dbReference>
<dbReference type="AlphaFoldDB" id="A0A166EM66"/>
<evidence type="ECO:0000256" key="1">
    <source>
        <dbReference type="ARBA" id="ARBA00022860"/>
    </source>
</evidence>
<feature type="region of interest" description="Disordered" evidence="4">
    <location>
        <begin position="183"/>
        <end position="210"/>
    </location>
</feature>
<gene>
    <name evidence="5" type="ORF">DCAR_0208570</name>
</gene>
<dbReference type="PANTHER" id="PTHR32295">
    <property type="entry name" value="IQ-DOMAIN 5-RELATED"/>
    <property type="match status" value="1"/>
</dbReference>
<feature type="region of interest" description="Disordered" evidence="4">
    <location>
        <begin position="51"/>
        <end position="70"/>
    </location>
</feature>
<organism evidence="5 6">
    <name type="scientific">Daucus carota subsp. sativus</name>
    <name type="common">Carrot</name>
    <dbReference type="NCBI Taxonomy" id="79200"/>
    <lineage>
        <taxon>Eukaryota</taxon>
        <taxon>Viridiplantae</taxon>
        <taxon>Streptophyta</taxon>
        <taxon>Embryophyta</taxon>
        <taxon>Tracheophyta</taxon>
        <taxon>Spermatophyta</taxon>
        <taxon>Magnoliopsida</taxon>
        <taxon>eudicotyledons</taxon>
        <taxon>Gunneridae</taxon>
        <taxon>Pentapetalae</taxon>
        <taxon>asterids</taxon>
        <taxon>campanulids</taxon>
        <taxon>Apiales</taxon>
        <taxon>Apiaceae</taxon>
        <taxon>Apioideae</taxon>
        <taxon>Scandiceae</taxon>
        <taxon>Daucinae</taxon>
        <taxon>Daucus</taxon>
        <taxon>Daucus sect. Daucus</taxon>
    </lineage>
</organism>
<keyword evidence="6" id="KW-1185">Reference proteome</keyword>
<dbReference type="Gramene" id="KZN06751">
    <property type="protein sequence ID" value="KZN06751"/>
    <property type="gene ID" value="DCAR_007588"/>
</dbReference>
<feature type="region of interest" description="Disordered" evidence="4">
    <location>
        <begin position="235"/>
        <end position="267"/>
    </location>
</feature>
<dbReference type="Proteomes" id="UP000077755">
    <property type="component" value="Chromosome 2"/>
</dbReference>
<comment type="subunit">
    <text evidence="3">Binds to multiple calmodulin (CaM) in the presence of Ca(2+) and CaM-like proteins.</text>
</comment>
<comment type="similarity">
    <text evidence="2">Belongs to the IQD family.</text>
</comment>
<reference evidence="5" key="1">
    <citation type="journal article" date="2016" name="Nat. Genet.">
        <title>A high-quality carrot genome assembly provides new insights into carotenoid accumulation and asterid genome evolution.</title>
        <authorList>
            <person name="Iorizzo M."/>
            <person name="Ellison S."/>
            <person name="Senalik D."/>
            <person name="Zeng P."/>
            <person name="Satapoomin P."/>
            <person name="Huang J."/>
            <person name="Bowman M."/>
            <person name="Iovene M."/>
            <person name="Sanseverino W."/>
            <person name="Cavagnaro P."/>
            <person name="Yildiz M."/>
            <person name="Macko-Podgorni A."/>
            <person name="Moranska E."/>
            <person name="Grzebelus E."/>
            <person name="Grzebelus D."/>
            <person name="Ashrafi H."/>
            <person name="Zheng Z."/>
            <person name="Cheng S."/>
            <person name="Spooner D."/>
            <person name="Van Deynze A."/>
            <person name="Simon P."/>
        </authorList>
    </citation>
    <scope>NUCLEOTIDE SEQUENCE</scope>
    <source>
        <tissue evidence="5">Leaf</tissue>
    </source>
</reference>